<feature type="transmembrane region" description="Helical" evidence="9">
    <location>
        <begin position="439"/>
        <end position="461"/>
    </location>
</feature>
<feature type="transmembrane region" description="Helical" evidence="9">
    <location>
        <begin position="217"/>
        <end position="239"/>
    </location>
</feature>
<evidence type="ECO:0000256" key="6">
    <source>
        <dbReference type="ARBA" id="ARBA00022989"/>
    </source>
</evidence>
<protein>
    <submittedName>
        <fullName evidence="12">Uncharacterized protein N110R</fullName>
    </submittedName>
</protein>
<dbReference type="TCDB" id="2.A.72.3.6">
    <property type="family name" value="the k(+) uptake permease (kup) family"/>
</dbReference>
<dbReference type="GO" id="GO:0015079">
    <property type="term" value="F:potassium ion transmembrane transporter activity"/>
    <property type="evidence" value="ECO:0007669"/>
    <property type="project" value="InterPro"/>
</dbReference>
<reference evidence="12 13" key="1">
    <citation type="journal article" date="2007" name="Virology">
        <title>Sequence and annotation of the 314-kb MT325 and the 321-kb FR483 viruses that infect Chlorella Pbi.</title>
        <authorList>
            <person name="Fitzgerald L.A."/>
            <person name="Graves M.V."/>
            <person name="Li X."/>
            <person name="Feldblyum T."/>
            <person name="Hartigan J."/>
            <person name="Van Etten J.L."/>
        </authorList>
    </citation>
    <scope>NUCLEOTIDE SEQUENCE [LARGE SCALE GENOMIC DNA]</scope>
    <source>
        <strain evidence="12 13">FR483</strain>
    </source>
</reference>
<organism evidence="12 13">
    <name type="scientific">Paramecium bursaria Chlorella virus FR483</name>
    <name type="common">PBCV-FR483</name>
    <dbReference type="NCBI Taxonomy" id="399781"/>
    <lineage>
        <taxon>Viruses</taxon>
        <taxon>Varidnaviria</taxon>
        <taxon>Bamfordvirae</taxon>
        <taxon>Nucleocytoviricota</taxon>
        <taxon>Megaviricetes</taxon>
        <taxon>Algavirales</taxon>
        <taxon>Phycodnaviridae</taxon>
        <taxon>Chlorovirus</taxon>
        <taxon>Chlorovirus conductrix</taxon>
        <taxon>Paramecium bursaria Chlorella virus A1</taxon>
    </lineage>
</organism>
<evidence type="ECO:0000256" key="1">
    <source>
        <dbReference type="ARBA" id="ARBA00004141"/>
    </source>
</evidence>
<dbReference type="Pfam" id="PF02705">
    <property type="entry name" value="K_trans"/>
    <property type="match status" value="1"/>
</dbReference>
<dbReference type="InterPro" id="IPR053951">
    <property type="entry name" value="K_trans_N"/>
</dbReference>
<feature type="domain" description="K+ potassium transporter integral membrane" evidence="10">
    <location>
        <begin position="32"/>
        <end position="506"/>
    </location>
</feature>
<comment type="subcellular location">
    <subcellularLocation>
        <location evidence="1">Membrane</location>
        <topology evidence="1">Multi-pass membrane protein</topology>
    </subcellularLocation>
</comment>
<dbReference type="GeneID" id="5364497"/>
<name>A7J6G4_PBCVF</name>
<dbReference type="GO" id="GO:0016020">
    <property type="term" value="C:membrane"/>
    <property type="evidence" value="ECO:0007669"/>
    <property type="project" value="UniProtKB-SubCell"/>
</dbReference>
<feature type="transmembrane region" description="Helical" evidence="9">
    <location>
        <begin position="335"/>
        <end position="361"/>
    </location>
</feature>
<dbReference type="EMBL" id="DQ890022">
    <property type="protein sequence ID" value="ABT15395.1"/>
    <property type="molecule type" value="Genomic_DNA"/>
</dbReference>
<keyword evidence="5" id="KW-0630">Potassium</keyword>
<proteinExistence type="predicted"/>
<evidence type="ECO:0000259" key="11">
    <source>
        <dbReference type="Pfam" id="PF22776"/>
    </source>
</evidence>
<keyword evidence="4 9" id="KW-0812">Transmembrane</keyword>
<evidence type="ECO:0000256" key="7">
    <source>
        <dbReference type="ARBA" id="ARBA00023065"/>
    </source>
</evidence>
<dbReference type="OrthoDB" id="29629at10239"/>
<feature type="transmembrane region" description="Helical" evidence="9">
    <location>
        <begin position="187"/>
        <end position="205"/>
    </location>
</feature>
<keyword evidence="3" id="KW-0633">Potassium transport</keyword>
<dbReference type="KEGG" id="vg:5364497"/>
<feature type="transmembrane region" description="Helical" evidence="9">
    <location>
        <begin position="408"/>
        <end position="432"/>
    </location>
</feature>
<evidence type="ECO:0000313" key="12">
    <source>
        <dbReference type="EMBL" id="ABT15395.1"/>
    </source>
</evidence>
<dbReference type="InterPro" id="IPR053952">
    <property type="entry name" value="K_trans_C"/>
</dbReference>
<evidence type="ECO:0000256" key="4">
    <source>
        <dbReference type="ARBA" id="ARBA00022692"/>
    </source>
</evidence>
<dbReference type="Pfam" id="PF22776">
    <property type="entry name" value="K_trans_C"/>
    <property type="match status" value="1"/>
</dbReference>
<keyword evidence="7" id="KW-0406">Ion transport</keyword>
<feature type="transmembrane region" description="Helical" evidence="9">
    <location>
        <begin position="145"/>
        <end position="167"/>
    </location>
</feature>
<evidence type="ECO:0000256" key="9">
    <source>
        <dbReference type="SAM" id="Phobius"/>
    </source>
</evidence>
<feature type="domain" description="K+ potassium transporter C-terminal" evidence="11">
    <location>
        <begin position="515"/>
        <end position="660"/>
    </location>
</feature>
<evidence type="ECO:0000256" key="3">
    <source>
        <dbReference type="ARBA" id="ARBA00022538"/>
    </source>
</evidence>
<keyword evidence="2" id="KW-0813">Transport</keyword>
<evidence type="ECO:0000259" key="10">
    <source>
        <dbReference type="Pfam" id="PF02705"/>
    </source>
</evidence>
<feature type="transmembrane region" description="Helical" evidence="9">
    <location>
        <begin position="28"/>
        <end position="54"/>
    </location>
</feature>
<evidence type="ECO:0000256" key="8">
    <source>
        <dbReference type="ARBA" id="ARBA00023136"/>
    </source>
</evidence>
<dbReference type="PANTHER" id="PTHR30540:SF83">
    <property type="entry name" value="K+ POTASSIUM TRANSPORTER"/>
    <property type="match status" value="1"/>
</dbReference>
<dbReference type="Proteomes" id="UP000204095">
    <property type="component" value="Segment"/>
</dbReference>
<gene>
    <name evidence="12" type="primary">N110R</name>
    <name evidence="12" type="ORF">FR483_N110R</name>
</gene>
<dbReference type="PANTHER" id="PTHR30540">
    <property type="entry name" value="OSMOTIC STRESS POTASSIUM TRANSPORTER"/>
    <property type="match status" value="1"/>
</dbReference>
<evidence type="ECO:0000313" key="13">
    <source>
        <dbReference type="Proteomes" id="UP000204095"/>
    </source>
</evidence>
<keyword evidence="8 9" id="KW-0472">Membrane</keyword>
<dbReference type="RefSeq" id="YP_001425742.1">
    <property type="nucleotide sequence ID" value="NC_008603.1"/>
</dbReference>
<accession>A7J6G4</accession>
<sequence>MSETGVVTIEQEEKILELGRKNIRGWSLVILSLASLGVVFGDIGTSPLYVLPAIFGELRHQPTENFILGVFSTIFWTITLMVLVKYVWFTLAIDDHGEGGVFALYSIIRRAITSKPSDFGVDTQEEKIPSKTKDFLENNKWARKVIMGIVITCASLTMADGILTPSISVISATEGIQFHTGISHDTVIFITIGILVGLFSIQFLGTGKVGVIFGPTMLVWFVFNLSVGVYNVTKMPGVFRAFSPHYMYYFWEEFGSWEAFKLLGEVFLAITGVEALYADMGHLNAMSIRISFSAIVYPSLVMNYLGQTAVVLLDYNTSSSLYWSSIPAKLAWPSLAIAASAAVIASQALITGTFTIVQQAMHANVFPRVAIFQTNKKHAGQIYIPVVNFALLVGSISVVLIFQSSSKIVSAYGFAVSIVVVLTHIFFCIVLHIQGRNKLFSFVFSSFFGVISIAFAASLTIKIPKGAWFSAAIGSALIFVSLVWHRGHRMKVRYIKINRLSARQVFSKPSNNSKNIVFYNELTDGIVPAYNQLENLITISGTNNIVLSVRKMTIPRVREDQRFLITGYDGVYHVVARYGYAEIIDHGNCFARKLCQAVNAESSDVVFVMGRTKLLTTNTSFYNKAVIAMYSLLVKLSSWTTDTFNTPTSKLIIFEASYEI</sequence>
<feature type="transmembrane region" description="Helical" evidence="9">
    <location>
        <begin position="290"/>
        <end position="315"/>
    </location>
</feature>
<feature type="transmembrane region" description="Helical" evidence="9">
    <location>
        <begin position="382"/>
        <end position="402"/>
    </location>
</feature>
<dbReference type="InterPro" id="IPR003855">
    <property type="entry name" value="K+_transporter"/>
</dbReference>
<feature type="transmembrane region" description="Helical" evidence="9">
    <location>
        <begin position="467"/>
        <end position="484"/>
    </location>
</feature>
<evidence type="ECO:0000256" key="5">
    <source>
        <dbReference type="ARBA" id="ARBA00022958"/>
    </source>
</evidence>
<feature type="transmembrane region" description="Helical" evidence="9">
    <location>
        <begin position="66"/>
        <end position="88"/>
    </location>
</feature>
<evidence type="ECO:0000256" key="2">
    <source>
        <dbReference type="ARBA" id="ARBA00022448"/>
    </source>
</evidence>
<keyword evidence="6 9" id="KW-1133">Transmembrane helix</keyword>
<feature type="transmembrane region" description="Helical" evidence="9">
    <location>
        <begin position="259"/>
        <end position="278"/>
    </location>
</feature>
<organismHost>
    <name type="scientific">Paramecium bursaria</name>
    <dbReference type="NCBI Taxonomy" id="74790"/>
</organismHost>